<dbReference type="Proteomes" id="UP000321062">
    <property type="component" value="Chromosome"/>
</dbReference>
<dbReference type="OrthoDB" id="9804570at2"/>
<dbReference type="KEGG" id="yti:FNA67_05135"/>
<reference evidence="1 2" key="1">
    <citation type="journal article" date="2015" name="Int. J. Syst. Evol. Microbiol.">
        <title>Youhaiella tibetensis gen. nov., sp. nov., isolated from subsurface sediment.</title>
        <authorList>
            <person name="Wang Y.X."/>
            <person name="Huang F.Q."/>
            <person name="Nogi Y."/>
            <person name="Pang S.J."/>
            <person name="Wang P.K."/>
            <person name="Lv J."/>
        </authorList>
    </citation>
    <scope>NUCLEOTIDE SEQUENCE [LARGE SCALE GENOMIC DNA]</scope>
    <source>
        <strain evidence="2">fig4</strain>
    </source>
</reference>
<accession>A0A5B9DK77</accession>
<evidence type="ECO:0000313" key="1">
    <source>
        <dbReference type="EMBL" id="QEE19594.1"/>
    </source>
</evidence>
<dbReference type="InterPro" id="IPR016568">
    <property type="entry name" value="Sulphur_oxidation_SoxY"/>
</dbReference>
<dbReference type="Pfam" id="PF13501">
    <property type="entry name" value="SoxY"/>
    <property type="match status" value="1"/>
</dbReference>
<dbReference type="PIRSF" id="PIRSF010312">
    <property type="entry name" value="Sulphur_oxidation_SoxY"/>
    <property type="match status" value="1"/>
</dbReference>
<dbReference type="Gene3D" id="2.60.40.2470">
    <property type="entry name" value="SoxY domain"/>
    <property type="match status" value="1"/>
</dbReference>
<dbReference type="InterPro" id="IPR006311">
    <property type="entry name" value="TAT_signal"/>
</dbReference>
<organism evidence="1 2">
    <name type="scientific">Paradevosia tibetensis</name>
    <dbReference type="NCBI Taxonomy" id="1447062"/>
    <lineage>
        <taxon>Bacteria</taxon>
        <taxon>Pseudomonadati</taxon>
        <taxon>Pseudomonadota</taxon>
        <taxon>Alphaproteobacteria</taxon>
        <taxon>Hyphomicrobiales</taxon>
        <taxon>Devosiaceae</taxon>
        <taxon>Paradevosia</taxon>
    </lineage>
</organism>
<dbReference type="PROSITE" id="PS51318">
    <property type="entry name" value="TAT"/>
    <property type="match status" value="1"/>
</dbReference>
<sequence length="158" mass="16766">MKRSEPANLLTRRSVLAGLGAGFVLVSMPVRADDASVAEAIEAAFGDAPRTDGRIAMTLPPLAESGNTVPLTVSIESPMTEADSVKRVMIFANRNPRPLIATMAFGPKAAKAEFSTNIRLSGTQDVIAIAEMTDGTIYQAQVRVMVTVGACDTLKIRF</sequence>
<dbReference type="RefSeq" id="WP_147655295.1">
    <property type="nucleotide sequence ID" value="NZ_BMFM01000001.1"/>
</dbReference>
<dbReference type="InterPro" id="IPR038162">
    <property type="entry name" value="SoxY_sf"/>
</dbReference>
<dbReference type="AlphaFoldDB" id="A0A5B9DK77"/>
<gene>
    <name evidence="1" type="ORF">FNA67_05135</name>
</gene>
<keyword evidence="2" id="KW-1185">Reference proteome</keyword>
<proteinExistence type="predicted"/>
<name>A0A5B9DK77_9HYPH</name>
<evidence type="ECO:0000313" key="2">
    <source>
        <dbReference type="Proteomes" id="UP000321062"/>
    </source>
</evidence>
<protein>
    <submittedName>
        <fullName evidence="1">Sulfur oxidation protein SoxY</fullName>
    </submittedName>
</protein>
<dbReference type="EMBL" id="CP041690">
    <property type="protein sequence ID" value="QEE19594.1"/>
    <property type="molecule type" value="Genomic_DNA"/>
</dbReference>
<dbReference type="InterPro" id="IPR032711">
    <property type="entry name" value="SoxY"/>
</dbReference>